<protein>
    <submittedName>
        <fullName evidence="2">Uncharacterized protein</fullName>
    </submittedName>
</protein>
<dbReference type="Proteomes" id="UP001374535">
    <property type="component" value="Chromosome 10"/>
</dbReference>
<evidence type="ECO:0000313" key="3">
    <source>
        <dbReference type="Proteomes" id="UP001374535"/>
    </source>
</evidence>
<evidence type="ECO:0000256" key="1">
    <source>
        <dbReference type="SAM" id="MobiDB-lite"/>
    </source>
</evidence>
<name>A0AAQ3MPC0_VIGMU</name>
<gene>
    <name evidence="2" type="ORF">V8G54_033624</name>
</gene>
<dbReference type="PANTHER" id="PTHR35767">
    <property type="entry name" value="HAPLESS PROTEIN"/>
    <property type="match status" value="1"/>
</dbReference>
<feature type="compositionally biased region" description="Basic and acidic residues" evidence="1">
    <location>
        <begin position="61"/>
        <end position="86"/>
    </location>
</feature>
<evidence type="ECO:0000313" key="2">
    <source>
        <dbReference type="EMBL" id="WVY94536.1"/>
    </source>
</evidence>
<proteinExistence type="predicted"/>
<organism evidence="2 3">
    <name type="scientific">Vigna mungo</name>
    <name type="common">Black gram</name>
    <name type="synonym">Phaseolus mungo</name>
    <dbReference type="NCBI Taxonomy" id="3915"/>
    <lineage>
        <taxon>Eukaryota</taxon>
        <taxon>Viridiplantae</taxon>
        <taxon>Streptophyta</taxon>
        <taxon>Embryophyta</taxon>
        <taxon>Tracheophyta</taxon>
        <taxon>Spermatophyta</taxon>
        <taxon>Magnoliopsida</taxon>
        <taxon>eudicotyledons</taxon>
        <taxon>Gunneridae</taxon>
        <taxon>Pentapetalae</taxon>
        <taxon>rosids</taxon>
        <taxon>fabids</taxon>
        <taxon>Fabales</taxon>
        <taxon>Fabaceae</taxon>
        <taxon>Papilionoideae</taxon>
        <taxon>50 kb inversion clade</taxon>
        <taxon>NPAAA clade</taxon>
        <taxon>indigoferoid/millettioid clade</taxon>
        <taxon>Phaseoleae</taxon>
        <taxon>Vigna</taxon>
    </lineage>
</organism>
<dbReference type="AlphaFoldDB" id="A0AAQ3MPC0"/>
<reference evidence="2 3" key="1">
    <citation type="journal article" date="2023" name="Life. Sci Alliance">
        <title>Evolutionary insights into 3D genome organization and epigenetic landscape of Vigna mungo.</title>
        <authorList>
            <person name="Junaid A."/>
            <person name="Singh B."/>
            <person name="Bhatia S."/>
        </authorList>
    </citation>
    <scope>NUCLEOTIDE SEQUENCE [LARGE SCALE GENOMIC DNA]</scope>
    <source>
        <strain evidence="2">Urdbean</strain>
    </source>
</reference>
<dbReference type="PANTHER" id="PTHR35767:SF1">
    <property type="entry name" value="HAPLESS PROTEIN"/>
    <property type="match status" value="1"/>
</dbReference>
<feature type="compositionally biased region" description="Polar residues" evidence="1">
    <location>
        <begin position="337"/>
        <end position="363"/>
    </location>
</feature>
<keyword evidence="3" id="KW-1185">Reference proteome</keyword>
<feature type="region of interest" description="Disordered" evidence="1">
    <location>
        <begin position="56"/>
        <end position="88"/>
    </location>
</feature>
<feature type="region of interest" description="Disordered" evidence="1">
    <location>
        <begin position="284"/>
        <end position="363"/>
    </location>
</feature>
<accession>A0AAQ3MPC0</accession>
<sequence>MSQHQNQNQNLPVVPQSGAAVKPFSIRNISQNWPFEEKHLQLCLENGLKVEELLPPIEPGKTSHEKSLKDCSKMHSPSDDNNKETDSCNAEVAQDIDDQCNLKVMNHLISHEEGNHSNHKYKRRRRKGKCKKRLMVDILAVARHSTSEEIDEMNKFCHAETVTEGCQQVVPCQHNSMAEAMDEDSCRKVGSEDHHGIAPGHFMEFFLRHLIYRIPVVIGQSWDCRHQNQNLPLVPKSEAGVKPFAIRQYVLACRDRNISQNWPYEEKHLQLCLESGVMEKELLPPLEPHNGFSKMHPPNDNNSKETDSCNAEVPQECNYKVSNHHPSSQEEGKCSNHHNTSNDSAKFSQPEETCSLSGSTNLHSNSPPLKAVKCKRRRRKGKCKKRFMVDILAMAQHSTLEEIDGMNKFFYAQTVVEGCHEQAVDEDSCRKGGNEDHGMANGDVTPKELLLLKFKLNGCNVIGN</sequence>
<dbReference type="EMBL" id="CP144691">
    <property type="protein sequence ID" value="WVY94536.1"/>
    <property type="molecule type" value="Genomic_DNA"/>
</dbReference>